<dbReference type="EMBL" id="LXQA010018219">
    <property type="protein sequence ID" value="MCH90401.1"/>
    <property type="molecule type" value="Genomic_DNA"/>
</dbReference>
<dbReference type="InterPro" id="IPR011011">
    <property type="entry name" value="Znf_FYVE_PHD"/>
</dbReference>
<evidence type="ECO:0000256" key="4">
    <source>
        <dbReference type="SAM" id="MobiDB-lite"/>
    </source>
</evidence>
<keyword evidence="1" id="KW-0479">Metal-binding</keyword>
<dbReference type="GO" id="GO:0006355">
    <property type="term" value="P:regulation of DNA-templated transcription"/>
    <property type="evidence" value="ECO:0007669"/>
    <property type="project" value="InterPro"/>
</dbReference>
<dbReference type="Proteomes" id="UP000265520">
    <property type="component" value="Unassembled WGS sequence"/>
</dbReference>
<organism evidence="6 7">
    <name type="scientific">Trifolium medium</name>
    <dbReference type="NCBI Taxonomy" id="97028"/>
    <lineage>
        <taxon>Eukaryota</taxon>
        <taxon>Viridiplantae</taxon>
        <taxon>Streptophyta</taxon>
        <taxon>Embryophyta</taxon>
        <taxon>Tracheophyta</taxon>
        <taxon>Spermatophyta</taxon>
        <taxon>Magnoliopsida</taxon>
        <taxon>eudicotyledons</taxon>
        <taxon>Gunneridae</taxon>
        <taxon>Pentapetalae</taxon>
        <taxon>rosids</taxon>
        <taxon>fabids</taxon>
        <taxon>Fabales</taxon>
        <taxon>Fabaceae</taxon>
        <taxon>Papilionoideae</taxon>
        <taxon>50 kb inversion clade</taxon>
        <taxon>NPAAA clade</taxon>
        <taxon>Hologalegina</taxon>
        <taxon>IRL clade</taxon>
        <taxon>Trifolieae</taxon>
        <taxon>Trifolium</taxon>
    </lineage>
</organism>
<accession>A0A392MSG6</accession>
<dbReference type="Pfam" id="PF13871">
    <property type="entry name" value="Helicase_C_4"/>
    <property type="match status" value="1"/>
</dbReference>
<evidence type="ECO:0000313" key="6">
    <source>
        <dbReference type="EMBL" id="MCH90401.1"/>
    </source>
</evidence>
<evidence type="ECO:0000256" key="2">
    <source>
        <dbReference type="ARBA" id="ARBA00022771"/>
    </source>
</evidence>
<dbReference type="InterPro" id="IPR026937">
    <property type="entry name" value="SBNO_Helicase_C_dom"/>
</dbReference>
<feature type="compositionally biased region" description="Acidic residues" evidence="4">
    <location>
        <begin position="7"/>
        <end position="19"/>
    </location>
</feature>
<keyword evidence="2" id="KW-0863">Zinc-finger</keyword>
<dbReference type="AlphaFoldDB" id="A0A392MSG6"/>
<dbReference type="InterPro" id="IPR026741">
    <property type="entry name" value="SNO"/>
</dbReference>
<gene>
    <name evidence="6" type="ORF">A2U01_0011316</name>
</gene>
<feature type="non-terminal residue" evidence="6">
    <location>
        <position position="1"/>
    </location>
</feature>
<dbReference type="SUPFAM" id="SSF57903">
    <property type="entry name" value="FYVE/PHD zinc finger"/>
    <property type="match status" value="1"/>
</dbReference>
<name>A0A392MSG6_9FABA</name>
<dbReference type="GO" id="GO:0008270">
    <property type="term" value="F:zinc ion binding"/>
    <property type="evidence" value="ECO:0007669"/>
    <property type="project" value="UniProtKB-KW"/>
</dbReference>
<proteinExistence type="predicted"/>
<evidence type="ECO:0000313" key="7">
    <source>
        <dbReference type="Proteomes" id="UP000265520"/>
    </source>
</evidence>
<protein>
    <submittedName>
        <fullName evidence="6">Strawberry notch-like protein</fullName>
    </submittedName>
</protein>
<dbReference type="PANTHER" id="PTHR12706:SF13">
    <property type="entry name" value="PROTEIN FORGETTER 1"/>
    <property type="match status" value="1"/>
</dbReference>
<comment type="caution">
    <text evidence="6">The sequence shown here is derived from an EMBL/GenBank/DDBJ whole genome shotgun (WGS) entry which is preliminary data.</text>
</comment>
<feature type="region of interest" description="Disordered" evidence="4">
    <location>
        <begin position="1"/>
        <end position="28"/>
    </location>
</feature>
<dbReference type="InterPro" id="IPR013083">
    <property type="entry name" value="Znf_RING/FYVE/PHD"/>
</dbReference>
<sequence>ASVPESSDSDYGPEGDESDAAASDVESSDSDYDEFQKCEICSTEECFCCGKYAHQSCLVPPIRDIILKEWACNLCKNKTVEYLPPGTNIIEQQKSYDTAVDSKKKILETIRALDLPNNPLDDVIDQLGGHEKVAEITGRKGMLVRAPSGMGVVYQTRNT</sequence>
<dbReference type="GO" id="GO:0042393">
    <property type="term" value="F:histone binding"/>
    <property type="evidence" value="ECO:0007669"/>
    <property type="project" value="TreeGrafter"/>
</dbReference>
<dbReference type="Gene3D" id="3.30.40.10">
    <property type="entry name" value="Zinc/RING finger domain, C3HC4 (zinc finger)"/>
    <property type="match status" value="1"/>
</dbReference>
<reference evidence="6 7" key="1">
    <citation type="journal article" date="2018" name="Front. Plant Sci.">
        <title>Red Clover (Trifolium pratense) and Zigzag Clover (T. medium) - A Picture of Genomic Similarities and Differences.</title>
        <authorList>
            <person name="Dluhosova J."/>
            <person name="Istvanek J."/>
            <person name="Nedelnik J."/>
            <person name="Repkova J."/>
        </authorList>
    </citation>
    <scope>NUCLEOTIDE SEQUENCE [LARGE SCALE GENOMIC DNA]</scope>
    <source>
        <strain evidence="7">cv. 10/8</strain>
        <tissue evidence="6">Leaf</tissue>
    </source>
</reference>
<evidence type="ECO:0000256" key="3">
    <source>
        <dbReference type="ARBA" id="ARBA00022833"/>
    </source>
</evidence>
<feature type="domain" description="Strawberry notch helicase C" evidence="5">
    <location>
        <begin position="118"/>
        <end position="158"/>
    </location>
</feature>
<dbReference type="GO" id="GO:0005634">
    <property type="term" value="C:nucleus"/>
    <property type="evidence" value="ECO:0007669"/>
    <property type="project" value="TreeGrafter"/>
</dbReference>
<keyword evidence="3" id="KW-0862">Zinc</keyword>
<dbReference type="PANTHER" id="PTHR12706">
    <property type="entry name" value="STRAWBERRY NOTCH-RELATED"/>
    <property type="match status" value="1"/>
</dbReference>
<dbReference type="GO" id="GO:0031490">
    <property type="term" value="F:chromatin DNA binding"/>
    <property type="evidence" value="ECO:0007669"/>
    <property type="project" value="TreeGrafter"/>
</dbReference>
<evidence type="ECO:0000256" key="1">
    <source>
        <dbReference type="ARBA" id="ARBA00022723"/>
    </source>
</evidence>
<keyword evidence="7" id="KW-1185">Reference proteome</keyword>
<evidence type="ECO:0000259" key="5">
    <source>
        <dbReference type="Pfam" id="PF13871"/>
    </source>
</evidence>